<evidence type="ECO:0000313" key="2">
    <source>
        <dbReference type="Proteomes" id="UP000693738"/>
    </source>
</evidence>
<dbReference type="AlphaFoldDB" id="A0A8J2ND30"/>
<accession>A0A8J2ND30</accession>
<reference evidence="1" key="1">
    <citation type="submission" date="2021-05" db="EMBL/GenBank/DDBJ databases">
        <authorList>
            <person name="Khan N."/>
        </authorList>
    </citation>
    <scope>NUCLEOTIDE SEQUENCE</scope>
</reference>
<comment type="caution">
    <text evidence="1">The sequence shown here is derived from an EMBL/GenBank/DDBJ whole genome shotgun (WGS) entry which is preliminary data.</text>
</comment>
<dbReference type="EMBL" id="CAJSTJ010000131">
    <property type="protein sequence ID" value="CAG7559913.1"/>
    <property type="molecule type" value="Genomic_DNA"/>
</dbReference>
<proteinExistence type="predicted"/>
<dbReference type="Proteomes" id="UP000693738">
    <property type="component" value="Unassembled WGS sequence"/>
</dbReference>
<sequence length="143" mass="16730">MSEHTPYRGFDQAFDVPLRNEDLANRIHELAQSDRIKAEEEERSIRLGNFCITLDDTLLECLKEIRKARQMEDFDWVFVDDKLPFSKYKYALDNLDNAADLAIAQALSPSDRSLYSNEYGKKFYYRESSDNKGATLYEDPMPR</sequence>
<protein>
    <submittedName>
        <fullName evidence="1">Uncharacterized protein</fullName>
    </submittedName>
</protein>
<gene>
    <name evidence="1" type="ORF">FEQUK3_LOCUS5632</name>
</gene>
<evidence type="ECO:0000313" key="1">
    <source>
        <dbReference type="EMBL" id="CAG7559913.1"/>
    </source>
</evidence>
<name>A0A8J2ND30_FUSEQ</name>
<organism evidence="1 2">
    <name type="scientific">Fusarium equiseti</name>
    <name type="common">Fusarium scirpi</name>
    <dbReference type="NCBI Taxonomy" id="61235"/>
    <lineage>
        <taxon>Eukaryota</taxon>
        <taxon>Fungi</taxon>
        <taxon>Dikarya</taxon>
        <taxon>Ascomycota</taxon>
        <taxon>Pezizomycotina</taxon>
        <taxon>Sordariomycetes</taxon>
        <taxon>Hypocreomycetidae</taxon>
        <taxon>Hypocreales</taxon>
        <taxon>Nectriaceae</taxon>
        <taxon>Fusarium</taxon>
        <taxon>Fusarium incarnatum-equiseti species complex</taxon>
    </lineage>
</organism>